<evidence type="ECO:0000256" key="6">
    <source>
        <dbReference type="SAM" id="SignalP"/>
    </source>
</evidence>
<reference evidence="7" key="1">
    <citation type="submission" date="2019-12" db="EMBL/GenBank/DDBJ databases">
        <title>Genome sequencing and annotation of Brassica cretica.</title>
        <authorList>
            <person name="Studholme D.J."/>
            <person name="Sarris P."/>
        </authorList>
    </citation>
    <scope>NUCLEOTIDE SEQUENCE</scope>
    <source>
        <strain evidence="7">PFS-109/04</strain>
        <tissue evidence="7">Leaf</tissue>
    </source>
</reference>
<dbReference type="GO" id="GO:0004497">
    <property type="term" value="F:monooxygenase activity"/>
    <property type="evidence" value="ECO:0007669"/>
    <property type="project" value="UniProtKB-KW"/>
</dbReference>
<feature type="signal peptide" evidence="6">
    <location>
        <begin position="1"/>
        <end position="22"/>
    </location>
</feature>
<feature type="binding site" description="axial binding residue" evidence="4">
    <location>
        <position position="296"/>
    </location>
    <ligand>
        <name>heme</name>
        <dbReference type="ChEBI" id="CHEBI:30413"/>
    </ligand>
    <ligandPart>
        <name>Fe</name>
        <dbReference type="ChEBI" id="CHEBI:18248"/>
    </ligandPart>
</feature>
<evidence type="ECO:0000256" key="2">
    <source>
        <dbReference type="ARBA" id="ARBA00022723"/>
    </source>
</evidence>
<feature type="chain" id="PRO_5035857405" evidence="6">
    <location>
        <begin position="23"/>
        <end position="307"/>
    </location>
</feature>
<keyword evidence="5" id="KW-0560">Oxidoreductase</keyword>
<evidence type="ECO:0000256" key="3">
    <source>
        <dbReference type="ARBA" id="ARBA00023004"/>
    </source>
</evidence>
<dbReference type="PROSITE" id="PS00086">
    <property type="entry name" value="CYTOCHROME_P450"/>
    <property type="match status" value="1"/>
</dbReference>
<dbReference type="Proteomes" id="UP000712600">
    <property type="component" value="Unassembled WGS sequence"/>
</dbReference>
<organism evidence="7 8">
    <name type="scientific">Brassica cretica</name>
    <name type="common">Mustard</name>
    <dbReference type="NCBI Taxonomy" id="69181"/>
    <lineage>
        <taxon>Eukaryota</taxon>
        <taxon>Viridiplantae</taxon>
        <taxon>Streptophyta</taxon>
        <taxon>Embryophyta</taxon>
        <taxon>Tracheophyta</taxon>
        <taxon>Spermatophyta</taxon>
        <taxon>Magnoliopsida</taxon>
        <taxon>eudicotyledons</taxon>
        <taxon>Gunneridae</taxon>
        <taxon>Pentapetalae</taxon>
        <taxon>rosids</taxon>
        <taxon>malvids</taxon>
        <taxon>Brassicales</taxon>
        <taxon>Brassicaceae</taxon>
        <taxon>Brassiceae</taxon>
        <taxon>Brassica</taxon>
    </lineage>
</organism>
<evidence type="ECO:0000256" key="5">
    <source>
        <dbReference type="RuleBase" id="RU000461"/>
    </source>
</evidence>
<dbReference type="GO" id="GO:0016705">
    <property type="term" value="F:oxidoreductase activity, acting on paired donors, with incorporation or reduction of molecular oxygen"/>
    <property type="evidence" value="ECO:0007669"/>
    <property type="project" value="InterPro"/>
</dbReference>
<dbReference type="Gene3D" id="1.10.630.10">
    <property type="entry name" value="Cytochrome P450"/>
    <property type="match status" value="2"/>
</dbReference>
<evidence type="ECO:0000313" key="7">
    <source>
        <dbReference type="EMBL" id="KAF3600256.1"/>
    </source>
</evidence>
<evidence type="ECO:0000256" key="4">
    <source>
        <dbReference type="PIRSR" id="PIRSR602401-1"/>
    </source>
</evidence>
<dbReference type="InterPro" id="IPR017972">
    <property type="entry name" value="Cyt_P450_CS"/>
</dbReference>
<comment type="cofactor">
    <cofactor evidence="4">
        <name>heme</name>
        <dbReference type="ChEBI" id="CHEBI:30413"/>
    </cofactor>
</comment>
<keyword evidence="2 4" id="KW-0479">Metal-binding</keyword>
<keyword evidence="3 4" id="KW-0408">Iron</keyword>
<dbReference type="GO" id="GO:0020037">
    <property type="term" value="F:heme binding"/>
    <property type="evidence" value="ECO:0007669"/>
    <property type="project" value="InterPro"/>
</dbReference>
<keyword evidence="6" id="KW-0732">Signal</keyword>
<protein>
    <submittedName>
        <fullName evidence="7">Uncharacterized protein</fullName>
    </submittedName>
</protein>
<keyword evidence="5" id="KW-0503">Monooxygenase</keyword>
<dbReference type="EMBL" id="QGKX02000004">
    <property type="protein sequence ID" value="KAF3600256.1"/>
    <property type="molecule type" value="Genomic_DNA"/>
</dbReference>
<dbReference type="PRINTS" id="PR00463">
    <property type="entry name" value="EP450I"/>
</dbReference>
<dbReference type="InterPro" id="IPR036396">
    <property type="entry name" value="Cyt_P450_sf"/>
</dbReference>
<evidence type="ECO:0000256" key="1">
    <source>
        <dbReference type="ARBA" id="ARBA00010617"/>
    </source>
</evidence>
<dbReference type="AlphaFoldDB" id="A0A8S9SFL6"/>
<keyword evidence="4 5" id="KW-0349">Heme</keyword>
<proteinExistence type="inferred from homology"/>
<dbReference type="GO" id="GO:0005506">
    <property type="term" value="F:iron ion binding"/>
    <property type="evidence" value="ECO:0007669"/>
    <property type="project" value="InterPro"/>
</dbReference>
<sequence length="307" mass="35172">MILLLLSIICVTILFLKKQSTGKKISTPRSPPTFPVIGNLHQLGRYPHRSLCSLSYRYGPRMLLHFGRVPVLVVSSADAAQDVLKTHDRVFASRPRSKIFRKLHYDGRDVGLAPYGEYWRQMKSVCVLHLLSNKMVRSFRDVRKEEIRIVMENIRKSNSSRINKYGGDTDFLELIERFEKLLGSFSIGTYVPWLAWLDWISGLDAEVEKTKNDFDEFLERVVQDHVDGGGDKNDFVHVLLAIQREVMINVWAIGREAATWGPDAELFRPEKHLDTSVDFRGQDFHLIPFGAGRRICPAISFATVLIE</sequence>
<dbReference type="Pfam" id="PF00067">
    <property type="entry name" value="p450"/>
    <property type="match status" value="2"/>
</dbReference>
<comment type="caution">
    <text evidence="7">The sequence shown here is derived from an EMBL/GenBank/DDBJ whole genome shotgun (WGS) entry which is preliminary data.</text>
</comment>
<evidence type="ECO:0000313" key="8">
    <source>
        <dbReference type="Proteomes" id="UP000712600"/>
    </source>
</evidence>
<name>A0A8S9SFL6_BRACR</name>
<comment type="similarity">
    <text evidence="1 5">Belongs to the cytochrome P450 family.</text>
</comment>
<accession>A0A8S9SFL6</accession>
<dbReference type="PANTHER" id="PTHR47955">
    <property type="entry name" value="CYTOCHROME P450 FAMILY 71 PROTEIN"/>
    <property type="match status" value="1"/>
</dbReference>
<dbReference type="SUPFAM" id="SSF48264">
    <property type="entry name" value="Cytochrome P450"/>
    <property type="match status" value="1"/>
</dbReference>
<gene>
    <name evidence="7" type="ORF">F2Q69_00035621</name>
</gene>
<dbReference type="InterPro" id="IPR001128">
    <property type="entry name" value="Cyt_P450"/>
</dbReference>
<dbReference type="PANTHER" id="PTHR47955:SF15">
    <property type="entry name" value="CYTOCHROME P450 71A2-LIKE"/>
    <property type="match status" value="1"/>
</dbReference>
<dbReference type="InterPro" id="IPR002401">
    <property type="entry name" value="Cyt_P450_E_grp-I"/>
</dbReference>